<evidence type="ECO:0000259" key="8">
    <source>
        <dbReference type="PROSITE" id="PS50102"/>
    </source>
</evidence>
<feature type="compositionally biased region" description="Basic and acidic residues" evidence="7">
    <location>
        <begin position="220"/>
        <end position="238"/>
    </location>
</feature>
<dbReference type="GO" id="GO:0071011">
    <property type="term" value="C:precatalytic spliceosome"/>
    <property type="evidence" value="ECO:0007669"/>
    <property type="project" value="TreeGrafter"/>
</dbReference>
<feature type="compositionally biased region" description="Basic residues" evidence="7">
    <location>
        <begin position="292"/>
        <end position="312"/>
    </location>
</feature>
<evidence type="ECO:0000313" key="9">
    <source>
        <dbReference type="EMBL" id="KAK2727382.1"/>
    </source>
</evidence>
<dbReference type="GO" id="GO:0003729">
    <property type="term" value="F:mRNA binding"/>
    <property type="evidence" value="ECO:0007669"/>
    <property type="project" value="TreeGrafter"/>
</dbReference>
<organism evidence="9 10">
    <name type="scientific">Artemia franciscana</name>
    <name type="common">Brine shrimp</name>
    <name type="synonym">Artemia sanfranciscana</name>
    <dbReference type="NCBI Taxonomy" id="6661"/>
    <lineage>
        <taxon>Eukaryota</taxon>
        <taxon>Metazoa</taxon>
        <taxon>Ecdysozoa</taxon>
        <taxon>Arthropoda</taxon>
        <taxon>Crustacea</taxon>
        <taxon>Branchiopoda</taxon>
        <taxon>Anostraca</taxon>
        <taxon>Artemiidae</taxon>
        <taxon>Artemia</taxon>
    </lineage>
</organism>
<evidence type="ECO:0000256" key="7">
    <source>
        <dbReference type="SAM" id="MobiDB-lite"/>
    </source>
</evidence>
<gene>
    <name evidence="9" type="ORF">QYM36_008017</name>
</gene>
<dbReference type="InterPro" id="IPR051183">
    <property type="entry name" value="U1_U11-U12_snRNP_70-35kDa"/>
</dbReference>
<evidence type="ECO:0000256" key="1">
    <source>
        <dbReference type="ARBA" id="ARBA00004123"/>
    </source>
</evidence>
<dbReference type="InterPro" id="IPR012677">
    <property type="entry name" value="Nucleotide-bd_a/b_plait_sf"/>
</dbReference>
<dbReference type="Pfam" id="PF00076">
    <property type="entry name" value="RRM_1"/>
    <property type="match status" value="1"/>
</dbReference>
<evidence type="ECO:0000256" key="6">
    <source>
        <dbReference type="PROSITE-ProRule" id="PRU00176"/>
    </source>
</evidence>
<dbReference type="InterPro" id="IPR035979">
    <property type="entry name" value="RBD_domain_sf"/>
</dbReference>
<feature type="compositionally biased region" description="Polar residues" evidence="7">
    <location>
        <begin position="204"/>
        <end position="218"/>
    </location>
</feature>
<dbReference type="AlphaFoldDB" id="A0AA88IVI4"/>
<dbReference type="PANTHER" id="PTHR13952:SF6">
    <property type="entry name" value="U11_U12 SMALL NUCLEAR RIBONUCLEOPROTEIN 35 KDA PROTEIN"/>
    <property type="match status" value="1"/>
</dbReference>
<dbReference type="FunFam" id="3.30.70.330:FF:000132">
    <property type="entry name" value="Small nuclear ribonucleoprotein U11/U12 subunit 35"/>
    <property type="match status" value="1"/>
</dbReference>
<evidence type="ECO:0000256" key="5">
    <source>
        <dbReference type="ARBA" id="ARBA00031739"/>
    </source>
</evidence>
<evidence type="ECO:0000313" key="10">
    <source>
        <dbReference type="Proteomes" id="UP001187531"/>
    </source>
</evidence>
<accession>A0AA88IVI4</accession>
<dbReference type="GO" id="GO:0017069">
    <property type="term" value="F:snRNA binding"/>
    <property type="evidence" value="ECO:0007669"/>
    <property type="project" value="TreeGrafter"/>
</dbReference>
<sequence>MEWAPCPSSYNALKAGSIDGTDVVPHDHAILRAMNSKYTPPSSLKSVPEKTLFIGRLSQTVSEEEVHEVFQKYGRIRSFRFVRDIVTGFPRGYAFVEFERSSSADEAYRRANRKIIDGKEIVVEYEVARTMPGWIPRRLGGGFGGRKESGQLRFGGRDRPFKKPIVEILKNRDRARGPMITESHIDREKPEKIYEPPRYLSRDSLYSSKTRCTRSLSRSRVMEYKKEKHHQMSKDRSQSRSNRRRSRSVSLERSDNEKVKLHKSSLKHSRSRSRERERKVNKSDYKESEIRHRSKKKKHKKEKRHKKKKRVSHSPLGSKASDGKDYKKDKSDSP</sequence>
<dbReference type="PROSITE" id="PS50102">
    <property type="entry name" value="RRM"/>
    <property type="match status" value="1"/>
</dbReference>
<comment type="caution">
    <text evidence="9">The sequence shown here is derived from an EMBL/GenBank/DDBJ whole genome shotgun (WGS) entry which is preliminary data.</text>
</comment>
<dbReference type="PANTHER" id="PTHR13952">
    <property type="entry name" value="U1 SMALL NUCLEAR RIBONUCLEOPROTEIN 70 KD"/>
    <property type="match status" value="1"/>
</dbReference>
<comment type="subcellular location">
    <subcellularLocation>
        <location evidence="1">Nucleus</location>
    </subcellularLocation>
</comment>
<feature type="compositionally biased region" description="Basic and acidic residues" evidence="7">
    <location>
        <begin position="272"/>
        <end position="291"/>
    </location>
</feature>
<dbReference type="SUPFAM" id="SSF54928">
    <property type="entry name" value="RNA-binding domain, RBD"/>
    <property type="match status" value="1"/>
</dbReference>
<feature type="compositionally biased region" description="Basic residues" evidence="7">
    <location>
        <begin position="260"/>
        <end position="271"/>
    </location>
</feature>
<dbReference type="SMART" id="SM00360">
    <property type="entry name" value="RRM"/>
    <property type="match status" value="1"/>
</dbReference>
<dbReference type="GO" id="GO:0000398">
    <property type="term" value="P:mRNA splicing, via spliceosome"/>
    <property type="evidence" value="ECO:0007669"/>
    <property type="project" value="TreeGrafter"/>
</dbReference>
<name>A0AA88IVI4_ARTSF</name>
<dbReference type="Proteomes" id="UP001187531">
    <property type="component" value="Unassembled WGS sequence"/>
</dbReference>
<dbReference type="Gene3D" id="3.30.70.330">
    <property type="match status" value="1"/>
</dbReference>
<feature type="compositionally biased region" description="Basic and acidic residues" evidence="7">
    <location>
        <begin position="321"/>
        <end position="334"/>
    </location>
</feature>
<keyword evidence="4" id="KW-0539">Nucleus</keyword>
<feature type="compositionally biased region" description="Basic and acidic residues" evidence="7">
    <location>
        <begin position="250"/>
        <end position="259"/>
    </location>
</feature>
<feature type="domain" description="RRM" evidence="8">
    <location>
        <begin position="50"/>
        <end position="128"/>
    </location>
</feature>
<proteinExistence type="predicted"/>
<evidence type="ECO:0000256" key="3">
    <source>
        <dbReference type="ARBA" id="ARBA00022884"/>
    </source>
</evidence>
<dbReference type="EMBL" id="JAVRJZ010000001">
    <property type="protein sequence ID" value="KAK2727382.1"/>
    <property type="molecule type" value="Genomic_DNA"/>
</dbReference>
<feature type="compositionally biased region" description="Basic and acidic residues" evidence="7">
    <location>
        <begin position="183"/>
        <end position="195"/>
    </location>
</feature>
<dbReference type="InterPro" id="IPR000504">
    <property type="entry name" value="RRM_dom"/>
</dbReference>
<reference evidence="9" key="1">
    <citation type="submission" date="2023-07" db="EMBL/GenBank/DDBJ databases">
        <title>Chromosome-level genome assembly of Artemia franciscana.</title>
        <authorList>
            <person name="Jo E."/>
        </authorList>
    </citation>
    <scope>NUCLEOTIDE SEQUENCE</scope>
    <source>
        <tissue evidence="9">Whole body</tissue>
    </source>
</reference>
<feature type="region of interest" description="Disordered" evidence="7">
    <location>
        <begin position="173"/>
        <end position="334"/>
    </location>
</feature>
<evidence type="ECO:0000256" key="4">
    <source>
        <dbReference type="ARBA" id="ARBA00023242"/>
    </source>
</evidence>
<keyword evidence="10" id="KW-1185">Reference proteome</keyword>
<evidence type="ECO:0000256" key="2">
    <source>
        <dbReference type="ARBA" id="ARBA00021080"/>
    </source>
</evidence>
<keyword evidence="3 6" id="KW-0694">RNA-binding</keyword>
<protein>
    <recommendedName>
        <fullName evidence="2">U11/U12 small nuclear ribonucleoprotein 35 kDa protein</fullName>
    </recommendedName>
    <alternativeName>
        <fullName evidence="5">U1 snRNP-binding protein homolog</fullName>
    </alternativeName>
</protein>